<sequence>MIAVPLSDGHTGIYRYSAASRGVILPTDKCWTKQKDDNRGARRGRPGRGANNVQWRDDSDDDYIAFAVSMECGCWQDDSSTSCGIPVDTGMTITQWDRNHSCDYGTPITGR</sequence>
<reference evidence="2" key="1">
    <citation type="submission" date="2023-04" db="EMBL/GenBank/DDBJ databases">
        <title>Phytophthora fragariaefolia NBRC 109709.</title>
        <authorList>
            <person name="Ichikawa N."/>
            <person name="Sato H."/>
            <person name="Tonouchi N."/>
        </authorList>
    </citation>
    <scope>NUCLEOTIDE SEQUENCE</scope>
    <source>
        <strain evidence="2">NBRC 109709</strain>
    </source>
</reference>
<name>A0A9W6YKP6_9STRA</name>
<dbReference type="Proteomes" id="UP001165121">
    <property type="component" value="Unassembled WGS sequence"/>
</dbReference>
<dbReference type="OrthoDB" id="413361at2759"/>
<gene>
    <name evidence="2" type="ORF">Pfra01_002858200</name>
</gene>
<dbReference type="AlphaFoldDB" id="A0A9W6YKP6"/>
<feature type="region of interest" description="Disordered" evidence="1">
    <location>
        <begin position="35"/>
        <end position="56"/>
    </location>
</feature>
<accession>A0A9W6YKP6</accession>
<organism evidence="2 3">
    <name type="scientific">Phytophthora fragariaefolia</name>
    <dbReference type="NCBI Taxonomy" id="1490495"/>
    <lineage>
        <taxon>Eukaryota</taxon>
        <taxon>Sar</taxon>
        <taxon>Stramenopiles</taxon>
        <taxon>Oomycota</taxon>
        <taxon>Peronosporomycetes</taxon>
        <taxon>Peronosporales</taxon>
        <taxon>Peronosporaceae</taxon>
        <taxon>Phytophthora</taxon>
    </lineage>
</organism>
<keyword evidence="3" id="KW-1185">Reference proteome</keyword>
<protein>
    <submittedName>
        <fullName evidence="2">Unnamed protein product</fullName>
    </submittedName>
</protein>
<evidence type="ECO:0000313" key="2">
    <source>
        <dbReference type="EMBL" id="GMF73352.1"/>
    </source>
</evidence>
<evidence type="ECO:0000313" key="3">
    <source>
        <dbReference type="Proteomes" id="UP001165121"/>
    </source>
</evidence>
<evidence type="ECO:0000256" key="1">
    <source>
        <dbReference type="SAM" id="MobiDB-lite"/>
    </source>
</evidence>
<dbReference type="EMBL" id="BSXT01009543">
    <property type="protein sequence ID" value="GMF73352.1"/>
    <property type="molecule type" value="Genomic_DNA"/>
</dbReference>
<proteinExistence type="predicted"/>
<comment type="caution">
    <text evidence="2">The sequence shown here is derived from an EMBL/GenBank/DDBJ whole genome shotgun (WGS) entry which is preliminary data.</text>
</comment>